<name>A0A813EKA1_POLGL</name>
<gene>
    <name evidence="1" type="ORF">PGLA1383_LOCUS17755</name>
</gene>
<accession>A0A813EKA1</accession>
<dbReference type="PANTHER" id="PTHR33418">
    <property type="entry name" value="HELICASE-ASSOCIATED"/>
    <property type="match status" value="1"/>
</dbReference>
<protein>
    <recommendedName>
        <fullName evidence="3">Helicase-associated domain-containing protein</fullName>
    </recommendedName>
</protein>
<comment type="caution">
    <text evidence="1">The sequence shown here is derived from an EMBL/GenBank/DDBJ whole genome shotgun (WGS) entry which is preliminary data.</text>
</comment>
<reference evidence="1" key="1">
    <citation type="submission" date="2021-02" db="EMBL/GenBank/DDBJ databases">
        <authorList>
            <person name="Dougan E. K."/>
            <person name="Rhodes N."/>
            <person name="Thang M."/>
            <person name="Chan C."/>
        </authorList>
    </citation>
    <scope>NUCLEOTIDE SEQUENCE</scope>
</reference>
<proteinExistence type="predicted"/>
<dbReference type="Proteomes" id="UP000654075">
    <property type="component" value="Unassembled WGS sequence"/>
</dbReference>
<organism evidence="1 2">
    <name type="scientific">Polarella glacialis</name>
    <name type="common">Dinoflagellate</name>
    <dbReference type="NCBI Taxonomy" id="89957"/>
    <lineage>
        <taxon>Eukaryota</taxon>
        <taxon>Sar</taxon>
        <taxon>Alveolata</taxon>
        <taxon>Dinophyceae</taxon>
        <taxon>Suessiales</taxon>
        <taxon>Suessiaceae</taxon>
        <taxon>Polarella</taxon>
    </lineage>
</organism>
<evidence type="ECO:0000313" key="2">
    <source>
        <dbReference type="Proteomes" id="UP000654075"/>
    </source>
</evidence>
<dbReference type="AlphaFoldDB" id="A0A813EKA1"/>
<dbReference type="PANTHER" id="PTHR33418:SF1">
    <property type="entry name" value="HELICASE-ASSOCIATED DOMAIN-CONTAINING PROTEIN"/>
    <property type="match status" value="1"/>
</dbReference>
<evidence type="ECO:0000313" key="1">
    <source>
        <dbReference type="EMBL" id="CAE8599407.1"/>
    </source>
</evidence>
<evidence type="ECO:0008006" key="3">
    <source>
        <dbReference type="Google" id="ProtNLM"/>
    </source>
</evidence>
<sequence>MKYLKQIPAIAEKLGVQKLSRPPRVAEWPSRVQGGKTAWDVPWPEQCALLKSWVLKHGGILPKPTSGDEEEKALAEWLKFADGQHSQRTLSEQQLGLLENALAEQQLRQIPEVVDRLDQEAEQGQVAGNVQDQLRVISEKLAAADDASEAATATWSDRLWSVQSWTEEHDGTLPAERALASQTEKSLAKWLSHNIHQARKGQLELDKVEQLQQIPAIAERLDLYSWSNSLRSIQNWMEEHNGILPGRQQLASQTEKGLAKWLTNNIQQTRKGKLELDKVEQLQQIPAIAERLDLYGWSNSLQSIQSWLEGHDGMLPVQRPLASQTEKRLAKWLSSNTYQARNGKLELDKVEQLQQIPAIAERLIAKDVYVLKDDAHWIGSLRRIQSWLEEHHGTLPAERQLASQTEKSLGKWLTSIIYQARNGKLEMDKVEQLQQIPAIAERLTAKDACALRDDAHWIGSLRRLQSWLEEHHGTLPAERQLASQTEKGLAKWLTSNIYQARTKKLELDKVEQLQQIPAIAVRLDHHNWSNSLRSIQNWMEEHNGILPGRQQLASQTEKGLAKWLSNNIQQTRKGKLELNKVEQLQQIPAIAEKLASGRGIKRLRPLE</sequence>
<dbReference type="EMBL" id="CAJNNV010011087">
    <property type="protein sequence ID" value="CAE8599407.1"/>
    <property type="molecule type" value="Genomic_DNA"/>
</dbReference>
<keyword evidence="2" id="KW-1185">Reference proteome</keyword>